<accession>A0A917I3E7</accession>
<evidence type="ECO:0000259" key="1">
    <source>
        <dbReference type="Pfam" id="PF07045"/>
    </source>
</evidence>
<evidence type="ECO:0000313" key="3">
    <source>
        <dbReference type="Proteomes" id="UP000603912"/>
    </source>
</evidence>
<feature type="domain" description="DUF1330" evidence="1">
    <location>
        <begin position="3"/>
        <end position="95"/>
    </location>
</feature>
<proteinExistence type="predicted"/>
<dbReference type="Gene3D" id="3.30.70.100">
    <property type="match status" value="1"/>
</dbReference>
<protein>
    <recommendedName>
        <fullName evidence="1">DUF1330 domain-containing protein</fullName>
    </recommendedName>
</protein>
<dbReference type="PANTHER" id="PTHR41521">
    <property type="match status" value="1"/>
</dbReference>
<gene>
    <name evidence="2" type="ORF">GCM10007036_04060</name>
</gene>
<dbReference type="SUPFAM" id="SSF54909">
    <property type="entry name" value="Dimeric alpha+beta barrel"/>
    <property type="match status" value="1"/>
</dbReference>
<dbReference type="AlphaFoldDB" id="A0A917I3E7"/>
<dbReference type="Pfam" id="PF07045">
    <property type="entry name" value="DUF1330"/>
    <property type="match status" value="1"/>
</dbReference>
<dbReference type="EMBL" id="BMES01000001">
    <property type="protein sequence ID" value="GGH08527.1"/>
    <property type="molecule type" value="Genomic_DNA"/>
</dbReference>
<dbReference type="PANTHER" id="PTHR41521:SF4">
    <property type="entry name" value="BLR0684 PROTEIN"/>
    <property type="match status" value="1"/>
</dbReference>
<dbReference type="Proteomes" id="UP000603912">
    <property type="component" value="Unassembled WGS sequence"/>
</dbReference>
<dbReference type="InterPro" id="IPR011008">
    <property type="entry name" value="Dimeric_a/b-barrel"/>
</dbReference>
<reference evidence="2" key="1">
    <citation type="journal article" date="2014" name="Int. J. Syst. Evol. Microbiol.">
        <title>Complete genome sequence of Corynebacterium casei LMG S-19264T (=DSM 44701T), isolated from a smear-ripened cheese.</title>
        <authorList>
            <consortium name="US DOE Joint Genome Institute (JGI-PGF)"/>
            <person name="Walter F."/>
            <person name="Albersmeier A."/>
            <person name="Kalinowski J."/>
            <person name="Ruckert C."/>
        </authorList>
    </citation>
    <scope>NUCLEOTIDE SEQUENCE</scope>
    <source>
        <strain evidence="2">CGMCC 1.12214</strain>
    </source>
</reference>
<dbReference type="RefSeq" id="WP_188516061.1">
    <property type="nucleotide sequence ID" value="NZ_BMES01000001.1"/>
</dbReference>
<sequence>MPKGYIIARVDVDDADQYALYAKGALEAMRIHGCRILARGGRSEALEGPARQRNVILEFADFDTAKRYFASPEYQKARSFRAPVSTGEFVVVEGYDGAQP</sequence>
<reference evidence="2" key="2">
    <citation type="submission" date="2020-09" db="EMBL/GenBank/DDBJ databases">
        <authorList>
            <person name="Sun Q."/>
            <person name="Zhou Y."/>
        </authorList>
    </citation>
    <scope>NUCLEOTIDE SEQUENCE</scope>
    <source>
        <strain evidence="2">CGMCC 1.12214</strain>
    </source>
</reference>
<name>A0A917I3E7_9HYPH</name>
<dbReference type="InterPro" id="IPR010753">
    <property type="entry name" value="DUF1330"/>
</dbReference>
<comment type="caution">
    <text evidence="2">The sequence shown here is derived from an EMBL/GenBank/DDBJ whole genome shotgun (WGS) entry which is preliminary data.</text>
</comment>
<organism evidence="2 3">
    <name type="scientific">Alsobacter metallidurans</name>
    <dbReference type="NCBI Taxonomy" id="340221"/>
    <lineage>
        <taxon>Bacteria</taxon>
        <taxon>Pseudomonadati</taxon>
        <taxon>Pseudomonadota</taxon>
        <taxon>Alphaproteobacteria</taxon>
        <taxon>Hyphomicrobiales</taxon>
        <taxon>Alsobacteraceae</taxon>
        <taxon>Alsobacter</taxon>
    </lineage>
</organism>
<evidence type="ECO:0000313" key="2">
    <source>
        <dbReference type="EMBL" id="GGH08527.1"/>
    </source>
</evidence>
<keyword evidence="3" id="KW-1185">Reference proteome</keyword>